<feature type="signal peptide" evidence="1">
    <location>
        <begin position="1"/>
        <end position="16"/>
    </location>
</feature>
<evidence type="ECO:0000256" key="1">
    <source>
        <dbReference type="SAM" id="SignalP"/>
    </source>
</evidence>
<keyword evidence="3" id="KW-1185">Reference proteome</keyword>
<name>A0AA35RAH7_GEOBA</name>
<dbReference type="EMBL" id="CASHTH010000754">
    <property type="protein sequence ID" value="CAI8007188.1"/>
    <property type="molecule type" value="Genomic_DNA"/>
</dbReference>
<dbReference type="AlphaFoldDB" id="A0AA35RAH7"/>
<dbReference type="Proteomes" id="UP001174909">
    <property type="component" value="Unassembled WGS sequence"/>
</dbReference>
<sequence length="100" mass="10977">RWFFTRLGLLPNFGLAIRLLVRSYCCGTLASCNPAHANFLSRFHGTATTDVVTFSDTPCLSCPHSEYCAGVATVKTWVVATVIMFQGNPCKLSAFPHCLF</sequence>
<feature type="chain" id="PRO_5041209187" description="Secreted protein" evidence="1">
    <location>
        <begin position="17"/>
        <end position="100"/>
    </location>
</feature>
<evidence type="ECO:0008006" key="4">
    <source>
        <dbReference type="Google" id="ProtNLM"/>
    </source>
</evidence>
<proteinExistence type="predicted"/>
<gene>
    <name evidence="2" type="ORF">GBAR_LOCUS5094</name>
</gene>
<evidence type="ECO:0000313" key="2">
    <source>
        <dbReference type="EMBL" id="CAI8007188.1"/>
    </source>
</evidence>
<accession>A0AA35RAH7</accession>
<reference evidence="2" key="1">
    <citation type="submission" date="2023-03" db="EMBL/GenBank/DDBJ databases">
        <authorList>
            <person name="Steffen K."/>
            <person name="Cardenas P."/>
        </authorList>
    </citation>
    <scope>NUCLEOTIDE SEQUENCE</scope>
</reference>
<evidence type="ECO:0000313" key="3">
    <source>
        <dbReference type="Proteomes" id="UP001174909"/>
    </source>
</evidence>
<comment type="caution">
    <text evidence="2">The sequence shown here is derived from an EMBL/GenBank/DDBJ whole genome shotgun (WGS) entry which is preliminary data.</text>
</comment>
<protein>
    <recommendedName>
        <fullName evidence="4">Secreted protein</fullName>
    </recommendedName>
</protein>
<feature type="non-terminal residue" evidence="2">
    <location>
        <position position="100"/>
    </location>
</feature>
<keyword evidence="1" id="KW-0732">Signal</keyword>
<organism evidence="2 3">
    <name type="scientific">Geodia barretti</name>
    <name type="common">Barrett's horny sponge</name>
    <dbReference type="NCBI Taxonomy" id="519541"/>
    <lineage>
        <taxon>Eukaryota</taxon>
        <taxon>Metazoa</taxon>
        <taxon>Porifera</taxon>
        <taxon>Demospongiae</taxon>
        <taxon>Heteroscleromorpha</taxon>
        <taxon>Tetractinellida</taxon>
        <taxon>Astrophorina</taxon>
        <taxon>Geodiidae</taxon>
        <taxon>Geodia</taxon>
    </lineage>
</organism>